<organism evidence="1 2">
    <name type="scientific">Camellia lanceoleosa</name>
    <dbReference type="NCBI Taxonomy" id="1840588"/>
    <lineage>
        <taxon>Eukaryota</taxon>
        <taxon>Viridiplantae</taxon>
        <taxon>Streptophyta</taxon>
        <taxon>Embryophyta</taxon>
        <taxon>Tracheophyta</taxon>
        <taxon>Spermatophyta</taxon>
        <taxon>Magnoliopsida</taxon>
        <taxon>eudicotyledons</taxon>
        <taxon>Gunneridae</taxon>
        <taxon>Pentapetalae</taxon>
        <taxon>asterids</taxon>
        <taxon>Ericales</taxon>
        <taxon>Theaceae</taxon>
        <taxon>Camellia</taxon>
    </lineage>
</organism>
<dbReference type="EMBL" id="CM045769">
    <property type="protein sequence ID" value="KAI7994582.1"/>
    <property type="molecule type" value="Genomic_DNA"/>
</dbReference>
<keyword evidence="2" id="KW-1185">Reference proteome</keyword>
<evidence type="ECO:0000313" key="1">
    <source>
        <dbReference type="EMBL" id="KAI7994582.1"/>
    </source>
</evidence>
<protein>
    <submittedName>
        <fullName evidence="1">GDSL esterase/lipase</fullName>
    </submittedName>
</protein>
<sequence length="345" mass="38379">MAALTPVFLFLLFLSANSDESSSCFSAIAISNSVAALYVFGDSTVDAGNNNYIHNAPRANSLPYGIDFNNTPTGRFTNGKTIADFIAILYNLSLPPPYLSLTEAQRKTARDGINYASAGCGIFPNTKPRKKDCWSLQKQIEAFNRTVQEDLPCMIEDPQELVEYLANSIFFISMGANDYILNFNTHHGPEYFANSLLVQFKWYLQTLYNIGARNLVVNNIGPLGCLPSVINMTGNGQCDEQINQNIMPYNSQLPQTLKNIQDEYPDATLTLANSHDLFQDILADTEKYGFTDVKDPCCGAYVNGKLACIPNSTPCDNRCQYLFFDENHTSEFANCIFVRDMLIKG</sequence>
<reference evidence="1 2" key="1">
    <citation type="journal article" date="2022" name="Plant J.">
        <title>Chromosome-level genome of Camellia lanceoleosa provides a valuable resource for understanding genome evolution and self-incompatibility.</title>
        <authorList>
            <person name="Gong W."/>
            <person name="Xiao S."/>
            <person name="Wang L."/>
            <person name="Liao Z."/>
            <person name="Chang Y."/>
            <person name="Mo W."/>
            <person name="Hu G."/>
            <person name="Li W."/>
            <person name="Zhao G."/>
            <person name="Zhu H."/>
            <person name="Hu X."/>
            <person name="Ji K."/>
            <person name="Xiang X."/>
            <person name="Song Q."/>
            <person name="Yuan D."/>
            <person name="Jin S."/>
            <person name="Zhang L."/>
        </authorList>
    </citation>
    <scope>NUCLEOTIDE SEQUENCE [LARGE SCALE GENOMIC DNA]</scope>
    <source>
        <strain evidence="1">SQ_2022a</strain>
    </source>
</reference>
<evidence type="ECO:0000313" key="2">
    <source>
        <dbReference type="Proteomes" id="UP001060215"/>
    </source>
</evidence>
<name>A0ACC0G2L9_9ERIC</name>
<comment type="caution">
    <text evidence="1">The sequence shown here is derived from an EMBL/GenBank/DDBJ whole genome shotgun (WGS) entry which is preliminary data.</text>
</comment>
<dbReference type="Proteomes" id="UP001060215">
    <property type="component" value="Chromosome 12"/>
</dbReference>
<proteinExistence type="predicted"/>
<accession>A0ACC0G2L9</accession>
<gene>
    <name evidence="1" type="ORF">LOK49_LG11G00857</name>
</gene>